<reference evidence="1 2" key="1">
    <citation type="submission" date="2012-04" db="EMBL/GenBank/DDBJ databases">
        <title>The Genome Sequence of Saprolegnia declina VS20.</title>
        <authorList>
            <consortium name="The Broad Institute Genome Sequencing Platform"/>
            <person name="Russ C."/>
            <person name="Nusbaum C."/>
            <person name="Tyler B."/>
            <person name="van West P."/>
            <person name="Dieguez-Uribeondo J."/>
            <person name="de Bruijn I."/>
            <person name="Tripathy S."/>
            <person name="Jiang R."/>
            <person name="Young S.K."/>
            <person name="Zeng Q."/>
            <person name="Gargeya S."/>
            <person name="Fitzgerald M."/>
            <person name="Haas B."/>
            <person name="Abouelleil A."/>
            <person name="Alvarado L."/>
            <person name="Arachchi H.M."/>
            <person name="Berlin A."/>
            <person name="Chapman S.B."/>
            <person name="Goldberg J."/>
            <person name="Griggs A."/>
            <person name="Gujja S."/>
            <person name="Hansen M."/>
            <person name="Howarth C."/>
            <person name="Imamovic A."/>
            <person name="Larimer J."/>
            <person name="McCowen C."/>
            <person name="Montmayeur A."/>
            <person name="Murphy C."/>
            <person name="Neiman D."/>
            <person name="Pearson M."/>
            <person name="Priest M."/>
            <person name="Roberts A."/>
            <person name="Saif S."/>
            <person name="Shea T."/>
            <person name="Sisk P."/>
            <person name="Sykes S."/>
            <person name="Wortman J."/>
            <person name="Nusbaum C."/>
            <person name="Birren B."/>
        </authorList>
    </citation>
    <scope>NUCLEOTIDE SEQUENCE [LARGE SCALE GENOMIC DNA]</scope>
    <source>
        <strain evidence="1 2">VS20</strain>
    </source>
</reference>
<dbReference type="Proteomes" id="UP000030762">
    <property type="component" value="Unassembled WGS sequence"/>
</dbReference>
<proteinExistence type="predicted"/>
<dbReference type="AlphaFoldDB" id="T0RXF3"/>
<dbReference type="OMA" id="AAKHICD"/>
<protein>
    <submittedName>
        <fullName evidence="1">Uncharacterized protein</fullName>
    </submittedName>
</protein>
<dbReference type="GeneID" id="19948490"/>
<sequence length="352" mass="38942">MAAPSSPSSDGTDPPLLPSMPSFSQLPVTTYVRCLHLHAAFRKAFASPPVHLLQDAAATERLGASLQELITCGRSDEAHSPSSSAMILLPSIRLFLQIVLAQDLLTFAKAPTVSMDVLLSVGSFHRVLLHTTQSIDAVLSVVAAYLESISYAPAFTGTLVTPLEELQAQLKLHLALWTEEWVALITRAAKHICDRQGIPATPSAADRMALRTSPYAQELLHVILQPLGTFLVSEPNIASRTYLLHLVSRHTFEAWIEELASITKVSEAGSVQLRKDVETVKLWCGDVDSRHREVHGYSRLQNTSTLQRLDRTVAAWRQTEMRKRRSSFDMVMDSSLITTSRHLADRMTMNNK</sequence>
<evidence type="ECO:0000313" key="2">
    <source>
        <dbReference type="Proteomes" id="UP000030762"/>
    </source>
</evidence>
<gene>
    <name evidence="1" type="ORF">SDRG_07763</name>
</gene>
<dbReference type="VEuPathDB" id="FungiDB:SDRG_07763"/>
<accession>T0RXF3</accession>
<dbReference type="EMBL" id="JH767153">
    <property type="protein sequence ID" value="EQC34967.1"/>
    <property type="molecule type" value="Genomic_DNA"/>
</dbReference>
<keyword evidence="2" id="KW-1185">Reference proteome</keyword>
<dbReference type="RefSeq" id="XP_008611839.1">
    <property type="nucleotide sequence ID" value="XM_008613617.1"/>
</dbReference>
<dbReference type="OrthoDB" id="61430at2759"/>
<organism evidence="1 2">
    <name type="scientific">Saprolegnia diclina (strain VS20)</name>
    <dbReference type="NCBI Taxonomy" id="1156394"/>
    <lineage>
        <taxon>Eukaryota</taxon>
        <taxon>Sar</taxon>
        <taxon>Stramenopiles</taxon>
        <taxon>Oomycota</taxon>
        <taxon>Saprolegniomycetes</taxon>
        <taxon>Saprolegniales</taxon>
        <taxon>Saprolegniaceae</taxon>
        <taxon>Saprolegnia</taxon>
    </lineage>
</organism>
<name>T0RXF3_SAPDV</name>
<dbReference type="InParanoid" id="T0RXF3"/>
<evidence type="ECO:0000313" key="1">
    <source>
        <dbReference type="EMBL" id="EQC34967.1"/>
    </source>
</evidence>